<dbReference type="EMBL" id="JAGGMB010000002">
    <property type="protein sequence ID" value="MBP2076685.1"/>
    <property type="molecule type" value="Genomic_DNA"/>
</dbReference>
<dbReference type="OrthoDB" id="369138at2"/>
<dbReference type="Pfam" id="PF07729">
    <property type="entry name" value="FCD"/>
    <property type="match status" value="1"/>
</dbReference>
<dbReference type="Gene3D" id="1.20.120.530">
    <property type="entry name" value="GntR ligand-binding domain-like"/>
    <property type="match status" value="1"/>
</dbReference>
<dbReference type="Proteomes" id="UP001138793">
    <property type="component" value="Unassembled WGS sequence"/>
</dbReference>
<dbReference type="InterPro" id="IPR011711">
    <property type="entry name" value="GntR_C"/>
</dbReference>
<feature type="domain" description="HTH gntR-type" evidence="4">
    <location>
        <begin position="5"/>
        <end position="74"/>
    </location>
</feature>
<dbReference type="CDD" id="cd07377">
    <property type="entry name" value="WHTH_GntR"/>
    <property type="match status" value="1"/>
</dbReference>
<evidence type="ECO:0000256" key="1">
    <source>
        <dbReference type="ARBA" id="ARBA00023015"/>
    </source>
</evidence>
<evidence type="ECO:0000313" key="6">
    <source>
        <dbReference type="Proteomes" id="UP001138793"/>
    </source>
</evidence>
<dbReference type="PROSITE" id="PS50949">
    <property type="entry name" value="HTH_GNTR"/>
    <property type="match status" value="1"/>
</dbReference>
<evidence type="ECO:0000256" key="2">
    <source>
        <dbReference type="ARBA" id="ARBA00023125"/>
    </source>
</evidence>
<evidence type="ECO:0000259" key="4">
    <source>
        <dbReference type="PROSITE" id="PS50949"/>
    </source>
</evidence>
<reference evidence="5" key="1">
    <citation type="submission" date="2021-03" db="EMBL/GenBank/DDBJ databases">
        <title>Genomic Encyclopedia of Type Strains, Phase IV (KMG-IV): sequencing the most valuable type-strain genomes for metagenomic binning, comparative biology and taxonomic classification.</title>
        <authorList>
            <person name="Goeker M."/>
        </authorList>
    </citation>
    <scope>NUCLEOTIDE SEQUENCE</scope>
    <source>
        <strain evidence="5">DSM 107338</strain>
    </source>
</reference>
<accession>A0A9X0YST7</accession>
<dbReference type="AlphaFoldDB" id="A0A9X0YST7"/>
<evidence type="ECO:0000256" key="3">
    <source>
        <dbReference type="ARBA" id="ARBA00023163"/>
    </source>
</evidence>
<dbReference type="GO" id="GO:0003677">
    <property type="term" value="F:DNA binding"/>
    <property type="evidence" value="ECO:0007669"/>
    <property type="project" value="UniProtKB-KW"/>
</dbReference>
<dbReference type="SUPFAM" id="SSF48008">
    <property type="entry name" value="GntR ligand-binding domain-like"/>
    <property type="match status" value="1"/>
</dbReference>
<keyword evidence="1" id="KW-0805">Transcription regulation</keyword>
<dbReference type="SMART" id="SM00345">
    <property type="entry name" value="HTH_GNTR"/>
    <property type="match status" value="1"/>
</dbReference>
<dbReference type="InterPro" id="IPR036388">
    <property type="entry name" value="WH-like_DNA-bd_sf"/>
</dbReference>
<keyword evidence="2 5" id="KW-0238">DNA-binding</keyword>
<comment type="caution">
    <text evidence="5">The sequence shown here is derived from an EMBL/GenBank/DDBJ whole genome shotgun (WGS) entry which is preliminary data.</text>
</comment>
<proteinExistence type="predicted"/>
<protein>
    <submittedName>
        <fullName evidence="5">DNA-binding FadR family transcriptional regulator</fullName>
    </submittedName>
</protein>
<dbReference type="InterPro" id="IPR008920">
    <property type="entry name" value="TF_FadR/GntR_C"/>
</dbReference>
<dbReference type="SMART" id="SM00895">
    <property type="entry name" value="FCD"/>
    <property type="match status" value="1"/>
</dbReference>
<dbReference type="PRINTS" id="PR00035">
    <property type="entry name" value="HTHGNTR"/>
</dbReference>
<sequence>MNQMKRLSDNIAEDILSMIMIEERFSPGDKLPNEIELSAELHISRTTLREAIRILVTNGILEIKRGRGTFVKKDIDFSQTMQSLNDLSNARINAKDLYEMRLIFEPEAAYYAAIRASDVELSRILEYGKQIEQKINRGEDRTDVEQKFHKAIAKATHNEFIDKLMPVIFQAIDKGVQLSQKNEQAVKDTLNDHKMIMEFMEARNPEGARSAMKVHILHAMKDLKIE</sequence>
<organism evidence="5 6">
    <name type="scientific">Oceanobacillus polygoni</name>
    <dbReference type="NCBI Taxonomy" id="1235259"/>
    <lineage>
        <taxon>Bacteria</taxon>
        <taxon>Bacillati</taxon>
        <taxon>Bacillota</taxon>
        <taxon>Bacilli</taxon>
        <taxon>Bacillales</taxon>
        <taxon>Bacillaceae</taxon>
        <taxon>Oceanobacillus</taxon>
    </lineage>
</organism>
<dbReference type="Pfam" id="PF00392">
    <property type="entry name" value="GntR"/>
    <property type="match status" value="1"/>
</dbReference>
<dbReference type="RefSeq" id="WP_149474498.1">
    <property type="nucleotide sequence ID" value="NZ_JAGGMB010000002.1"/>
</dbReference>
<dbReference type="Gene3D" id="1.10.10.10">
    <property type="entry name" value="Winged helix-like DNA-binding domain superfamily/Winged helix DNA-binding domain"/>
    <property type="match status" value="1"/>
</dbReference>
<evidence type="ECO:0000313" key="5">
    <source>
        <dbReference type="EMBL" id="MBP2076685.1"/>
    </source>
</evidence>
<dbReference type="InterPro" id="IPR036390">
    <property type="entry name" value="WH_DNA-bd_sf"/>
</dbReference>
<dbReference type="SUPFAM" id="SSF46785">
    <property type="entry name" value="Winged helix' DNA-binding domain"/>
    <property type="match status" value="1"/>
</dbReference>
<dbReference type="PANTHER" id="PTHR43537:SF5">
    <property type="entry name" value="UXU OPERON TRANSCRIPTIONAL REGULATOR"/>
    <property type="match status" value="1"/>
</dbReference>
<keyword evidence="3" id="KW-0804">Transcription</keyword>
<gene>
    <name evidence="5" type="ORF">J2Z64_000897</name>
</gene>
<dbReference type="PANTHER" id="PTHR43537">
    <property type="entry name" value="TRANSCRIPTIONAL REGULATOR, GNTR FAMILY"/>
    <property type="match status" value="1"/>
</dbReference>
<dbReference type="InterPro" id="IPR000524">
    <property type="entry name" value="Tscrpt_reg_HTH_GntR"/>
</dbReference>
<dbReference type="GO" id="GO:0003700">
    <property type="term" value="F:DNA-binding transcription factor activity"/>
    <property type="evidence" value="ECO:0007669"/>
    <property type="project" value="InterPro"/>
</dbReference>
<keyword evidence="6" id="KW-1185">Reference proteome</keyword>
<name>A0A9X0YST7_9BACI</name>